<evidence type="ECO:0008006" key="4">
    <source>
        <dbReference type="Google" id="ProtNLM"/>
    </source>
</evidence>
<accession>A0A2I1D4P3</accession>
<gene>
    <name evidence="2" type="ORF">P168DRAFT_140149</name>
</gene>
<reference evidence="2" key="1">
    <citation type="submission" date="2016-12" db="EMBL/GenBank/DDBJ databases">
        <title>The genomes of Aspergillus section Nigri reveals drivers in fungal speciation.</title>
        <authorList>
            <consortium name="DOE Joint Genome Institute"/>
            <person name="Vesth T.C."/>
            <person name="Nybo J."/>
            <person name="Theobald S."/>
            <person name="Brandl J."/>
            <person name="Frisvad J.C."/>
            <person name="Nielsen K.F."/>
            <person name="Lyhne E.K."/>
            <person name="Kogle M.E."/>
            <person name="Kuo A."/>
            <person name="Riley R."/>
            <person name="Clum A."/>
            <person name="Nolan M."/>
            <person name="Lipzen A."/>
            <person name="Salamov A."/>
            <person name="Henrissat B."/>
            <person name="Wiebenga A."/>
            <person name="De vries R.P."/>
            <person name="Grigoriev I.V."/>
            <person name="Mortensen U.H."/>
            <person name="Andersen M.R."/>
            <person name="Baker S.E."/>
        </authorList>
    </citation>
    <scope>NUCLEOTIDE SEQUENCE</scope>
    <source>
        <strain evidence="2">IBT 28561</strain>
    </source>
</reference>
<dbReference type="RefSeq" id="XP_024693429.1">
    <property type="nucleotide sequence ID" value="XM_024832753.1"/>
</dbReference>
<proteinExistence type="predicted"/>
<keyword evidence="3" id="KW-1185">Reference proteome</keyword>
<keyword evidence="1" id="KW-1133">Transmembrane helix</keyword>
<dbReference type="GeneID" id="36540275"/>
<evidence type="ECO:0000313" key="3">
    <source>
        <dbReference type="Proteomes" id="UP000234254"/>
    </source>
</evidence>
<dbReference type="AlphaFoldDB" id="A0A2I1D4P3"/>
<protein>
    <recommendedName>
        <fullName evidence="4">Transmembrane protein</fullName>
    </recommendedName>
</protein>
<name>A0A2I1D4P3_ASPC2</name>
<comment type="caution">
    <text evidence="2">The sequence shown here is derived from an EMBL/GenBank/DDBJ whole genome shotgun (WGS) entry which is preliminary data.</text>
</comment>
<feature type="transmembrane region" description="Helical" evidence="1">
    <location>
        <begin position="12"/>
        <end position="35"/>
    </location>
</feature>
<evidence type="ECO:0000256" key="1">
    <source>
        <dbReference type="SAM" id="Phobius"/>
    </source>
</evidence>
<dbReference type="VEuPathDB" id="FungiDB:P168DRAFT_140149"/>
<keyword evidence="1" id="KW-0472">Membrane</keyword>
<feature type="transmembrane region" description="Helical" evidence="1">
    <location>
        <begin position="41"/>
        <end position="64"/>
    </location>
</feature>
<dbReference type="Proteomes" id="UP000234254">
    <property type="component" value="Unassembled WGS sequence"/>
</dbReference>
<dbReference type="EMBL" id="MSFM01000005">
    <property type="protein sequence ID" value="PKY04835.1"/>
    <property type="molecule type" value="Genomic_DNA"/>
</dbReference>
<organism evidence="2 3">
    <name type="scientific">Aspergillus campestris (strain IBT 28561)</name>
    <dbReference type="NCBI Taxonomy" id="1392248"/>
    <lineage>
        <taxon>Eukaryota</taxon>
        <taxon>Fungi</taxon>
        <taxon>Dikarya</taxon>
        <taxon>Ascomycota</taxon>
        <taxon>Pezizomycotina</taxon>
        <taxon>Eurotiomycetes</taxon>
        <taxon>Eurotiomycetidae</taxon>
        <taxon>Eurotiales</taxon>
        <taxon>Aspergillaceae</taxon>
        <taxon>Aspergillus</taxon>
        <taxon>Aspergillus subgen. Circumdati</taxon>
    </lineage>
</organism>
<keyword evidence="1" id="KW-0812">Transmembrane</keyword>
<sequence length="108" mass="12495">MEMEDLGQKEMQQVLGVTGIEFNGLIFIFTSYRVLSFFPSFLFPLFFSFVLSFYLSISLSYYSFLFLFSTLSTPVFHSSMDRCRTIGLCTLLRHACTSLIYFSLVRSP</sequence>
<evidence type="ECO:0000313" key="2">
    <source>
        <dbReference type="EMBL" id="PKY04835.1"/>
    </source>
</evidence>